<sequence>MCNALRVAPRTGARPFTSVCLAGTVLLALTAAAHADVTLHEQNGVTLEGGLTAGLGAISVRNANLGAGVVTPDGKVQKDRNWAEGYIAPSLKLTYVTEGAGTLYSGVRAVSSGTGGDGDAGGFTQGRQGRTDLDNLYVGWKSGDLLSSLGKDAVDLAYGRQNFVIGDSFIIGDGTLDSQRQGTYWLGPRRGWNTGTAVAKFDIAPVHADLFRLKSDRNSNTDIIYGGNLEWRFGAEGGAEGKSSLGASYMRIDQSNLPTRKGMDIYNLRALGLTIPSVPGLTLSSEYVKEHNSRAGVQLDASAWYGEAAYTFTDVTWTPRASYRYSQFSGDNPGTAKSEGFDPLHLGAPRWGSWLQGEINGQYFPTSNSNVKVHNVQFAVQPTETLTLTALLYDFRFDRKPAGITSGHVGNEINLAADWAATPNLLVSAAVGQFFAGDGGKQLLRGNKDSTVFELAAIFTY</sequence>
<dbReference type="InterPro" id="IPR025388">
    <property type="entry name" value="Alginate_export_dom"/>
</dbReference>
<accession>A0A5A9GRJ3</accession>
<evidence type="ECO:0000259" key="2">
    <source>
        <dbReference type="Pfam" id="PF13372"/>
    </source>
</evidence>
<dbReference type="AlphaFoldDB" id="A0A5A9GRJ3"/>
<feature type="chain" id="PRO_5022987762" description="Alginate export domain-containing protein" evidence="1">
    <location>
        <begin position="36"/>
        <end position="461"/>
    </location>
</feature>
<keyword evidence="4" id="KW-1185">Reference proteome</keyword>
<dbReference type="Pfam" id="PF13372">
    <property type="entry name" value="Alginate_exp"/>
    <property type="match status" value="1"/>
</dbReference>
<feature type="signal peptide" evidence="1">
    <location>
        <begin position="1"/>
        <end position="35"/>
    </location>
</feature>
<proteinExistence type="predicted"/>
<dbReference type="EMBL" id="VTTN01000003">
    <property type="protein sequence ID" value="KAA0596402.1"/>
    <property type="molecule type" value="Genomic_DNA"/>
</dbReference>
<dbReference type="SUPFAM" id="SSF56935">
    <property type="entry name" value="Porins"/>
    <property type="match status" value="1"/>
</dbReference>
<protein>
    <recommendedName>
        <fullName evidence="2">Alginate export domain-containing protein</fullName>
    </recommendedName>
</protein>
<dbReference type="Proteomes" id="UP000324927">
    <property type="component" value="Unassembled WGS sequence"/>
</dbReference>
<dbReference type="OrthoDB" id="311329at2"/>
<keyword evidence="1" id="KW-0732">Signal</keyword>
<reference evidence="3 4" key="1">
    <citation type="submission" date="2019-08" db="EMBL/GenBank/DDBJ databases">
        <authorList>
            <person name="Grouzdev D."/>
            <person name="Tikhonova E."/>
            <person name="Kravchenko I."/>
        </authorList>
    </citation>
    <scope>NUCLEOTIDE SEQUENCE [LARGE SCALE GENOMIC DNA]</scope>
    <source>
        <strain evidence="3 4">59b</strain>
    </source>
</reference>
<evidence type="ECO:0000256" key="1">
    <source>
        <dbReference type="SAM" id="SignalP"/>
    </source>
</evidence>
<dbReference type="Gene3D" id="2.40.160.100">
    <property type="match status" value="1"/>
</dbReference>
<dbReference type="InterPro" id="IPR053728">
    <property type="entry name" value="Alginate_Permeability_Chnl"/>
</dbReference>
<dbReference type="RefSeq" id="WP_149230917.1">
    <property type="nucleotide sequence ID" value="NZ_JALJXJ010000004.1"/>
</dbReference>
<gene>
    <name evidence="3" type="ORF">FZ942_09755</name>
</gene>
<comment type="caution">
    <text evidence="3">The sequence shown here is derived from an EMBL/GenBank/DDBJ whole genome shotgun (WGS) entry which is preliminary data.</text>
</comment>
<evidence type="ECO:0000313" key="4">
    <source>
        <dbReference type="Proteomes" id="UP000324927"/>
    </source>
</evidence>
<name>A0A5A9GRJ3_AZOLI</name>
<evidence type="ECO:0000313" key="3">
    <source>
        <dbReference type="EMBL" id="KAA0596402.1"/>
    </source>
</evidence>
<organism evidence="3 4">
    <name type="scientific">Azospirillum lipoferum</name>
    <dbReference type="NCBI Taxonomy" id="193"/>
    <lineage>
        <taxon>Bacteria</taxon>
        <taxon>Pseudomonadati</taxon>
        <taxon>Pseudomonadota</taxon>
        <taxon>Alphaproteobacteria</taxon>
        <taxon>Rhodospirillales</taxon>
        <taxon>Azospirillaceae</taxon>
        <taxon>Azospirillum</taxon>
    </lineage>
</organism>
<feature type="domain" description="Alginate export" evidence="2">
    <location>
        <begin position="129"/>
        <end position="438"/>
    </location>
</feature>